<proteinExistence type="predicted"/>
<feature type="domain" description="RGS" evidence="2">
    <location>
        <begin position="76"/>
        <end position="285"/>
    </location>
</feature>
<dbReference type="InterPro" id="IPR052246">
    <property type="entry name" value="Cell_Polariz_PKAAnc"/>
</dbReference>
<dbReference type="PANTHER" id="PTHR13155">
    <property type="entry name" value="A-KINASE ANCHOR PROTEINS"/>
    <property type="match status" value="1"/>
</dbReference>
<evidence type="ECO:0000256" key="1">
    <source>
        <dbReference type="SAM" id="MobiDB-lite"/>
    </source>
</evidence>
<feature type="compositionally biased region" description="Polar residues" evidence="1">
    <location>
        <begin position="17"/>
        <end position="29"/>
    </location>
</feature>
<feature type="domain" description="RGS" evidence="2">
    <location>
        <begin position="299"/>
        <end position="427"/>
    </location>
</feature>
<organism evidence="3 4">
    <name type="scientific">Trichogramma kaykai</name>
    <dbReference type="NCBI Taxonomy" id="54128"/>
    <lineage>
        <taxon>Eukaryota</taxon>
        <taxon>Metazoa</taxon>
        <taxon>Ecdysozoa</taxon>
        <taxon>Arthropoda</taxon>
        <taxon>Hexapoda</taxon>
        <taxon>Insecta</taxon>
        <taxon>Pterygota</taxon>
        <taxon>Neoptera</taxon>
        <taxon>Endopterygota</taxon>
        <taxon>Hymenoptera</taxon>
        <taxon>Apocrita</taxon>
        <taxon>Proctotrupomorpha</taxon>
        <taxon>Chalcidoidea</taxon>
        <taxon>Trichogrammatidae</taxon>
        <taxon>Trichogramma</taxon>
    </lineage>
</organism>
<protein>
    <recommendedName>
        <fullName evidence="2">RGS domain-containing protein</fullName>
    </recommendedName>
</protein>
<dbReference type="Pfam" id="PF00615">
    <property type="entry name" value="RGS"/>
    <property type="match status" value="1"/>
</dbReference>
<dbReference type="FunFam" id="1.10.167.10:FF:000005">
    <property type="entry name" value="Putative A-kinase anchor protein 10 mitochondrial"/>
    <property type="match status" value="1"/>
</dbReference>
<reference evidence="3 4" key="1">
    <citation type="journal article" date="2024" name="bioRxiv">
        <title>A reference genome for Trichogramma kaykai: A tiny desert-dwelling parasitoid wasp with competing sex-ratio distorters.</title>
        <authorList>
            <person name="Culotta J."/>
            <person name="Lindsey A.R."/>
        </authorList>
    </citation>
    <scope>NUCLEOTIDE SEQUENCE [LARGE SCALE GENOMIC DNA]</scope>
    <source>
        <strain evidence="3 4">KSX58</strain>
    </source>
</reference>
<comment type="caution">
    <text evidence="3">The sequence shown here is derived from an EMBL/GenBank/DDBJ whole genome shotgun (WGS) entry which is preliminary data.</text>
</comment>
<keyword evidence="4" id="KW-1185">Reference proteome</keyword>
<feature type="region of interest" description="Disordered" evidence="1">
    <location>
        <begin position="457"/>
        <end position="488"/>
    </location>
</feature>
<gene>
    <name evidence="3" type="ORF">TKK_012693</name>
</gene>
<dbReference type="PANTHER" id="PTHR13155:SF1">
    <property type="entry name" value="A-KINASE ANCHOR PROTEIN 10, MITOCHONDRIAL"/>
    <property type="match status" value="1"/>
</dbReference>
<feature type="compositionally biased region" description="Basic and acidic residues" evidence="1">
    <location>
        <begin position="468"/>
        <end position="478"/>
    </location>
</feature>
<dbReference type="InterPro" id="IPR044926">
    <property type="entry name" value="RGS_subdomain_2"/>
</dbReference>
<dbReference type="InterPro" id="IPR036305">
    <property type="entry name" value="RGS_sf"/>
</dbReference>
<dbReference type="SMART" id="SM00315">
    <property type="entry name" value="RGS"/>
    <property type="match status" value="2"/>
</dbReference>
<evidence type="ECO:0000313" key="3">
    <source>
        <dbReference type="EMBL" id="KAL3392632.1"/>
    </source>
</evidence>
<dbReference type="Gene3D" id="1.10.167.10">
    <property type="entry name" value="Regulator of G-protein Signalling 4, domain 2"/>
    <property type="match status" value="2"/>
</dbReference>
<dbReference type="SUPFAM" id="SSF48097">
    <property type="entry name" value="Regulator of G-protein signaling, RGS"/>
    <property type="match status" value="2"/>
</dbReference>
<feature type="compositionally biased region" description="Polar residues" evidence="1">
    <location>
        <begin position="479"/>
        <end position="488"/>
    </location>
</feature>
<dbReference type="InterPro" id="IPR016137">
    <property type="entry name" value="RGS"/>
</dbReference>
<dbReference type="PROSITE" id="PS50132">
    <property type="entry name" value="RGS"/>
    <property type="match status" value="2"/>
</dbReference>
<dbReference type="Proteomes" id="UP001627154">
    <property type="component" value="Unassembled WGS sequence"/>
</dbReference>
<evidence type="ECO:0000313" key="4">
    <source>
        <dbReference type="Proteomes" id="UP001627154"/>
    </source>
</evidence>
<feature type="region of interest" description="Disordered" evidence="1">
    <location>
        <begin position="16"/>
        <end position="38"/>
    </location>
</feature>
<sequence>MLQFFKKAGVKDKLKLSHNSPAKSTSPVESTRDEFVGSPTGVKSNSLCSFQEEEEEDVFTSNKNQINCFRSSLSKTLPEILADKSALGYFIQFMEAQKQDALIKFLIEIECLHSAYSIQAFTIIEENSNKESKESKCDSAINDNHSCKAMSKDSEDKELPDLSLSDCINNAKHNFMENQMSKEESNFNLPKNNPIVNNESKNNCNHSSCKCSSMYVDSARIYRKYIINNFFGVDCLSEDLIKNLETAISSKDSKLIVKYLTDIQRTVYTILNDEYVNEFLKSEFHCKHQIDVLTSGNVLLDDILYNETAFFYFMEFMELENKRELLDFWMTVISYKQNSEDRETQVDPTVAQSDALIIYNKYFSLQAKVPLGFSDRVRFEVEQNICREDGKAPQTDCFDRPCQLVYNFLKRHYLPTFLQSQLFYKYLSELINSAHNSHCIPVHNSLGRTESECSSEISSISNLTSPTKESKQNKKSKYDTSLNGGMNIDSKQLNDPDSLWKRSKSSLSVGYVDNLGRFVTEIEPDPYRKNDKQSRISRAVKRLVNIEQDEVKEESAWKIAEMIVRDVTSLTLGSNDLSPL</sequence>
<dbReference type="AlphaFoldDB" id="A0ABD2WHP8"/>
<dbReference type="CDD" id="cd08721">
    <property type="entry name" value="RGS_AKAP2_2"/>
    <property type="match status" value="1"/>
</dbReference>
<evidence type="ECO:0000259" key="2">
    <source>
        <dbReference type="PROSITE" id="PS50132"/>
    </source>
</evidence>
<accession>A0ABD2WHP8</accession>
<dbReference type="EMBL" id="JBJJXI010000102">
    <property type="protein sequence ID" value="KAL3392632.1"/>
    <property type="molecule type" value="Genomic_DNA"/>
</dbReference>
<name>A0ABD2WHP8_9HYME</name>